<dbReference type="AlphaFoldDB" id="A0AAD3P1V9"/>
<organism evidence="6 7">
    <name type="scientific">Nepenthes gracilis</name>
    <name type="common">Slender pitcher plant</name>
    <dbReference type="NCBI Taxonomy" id="150966"/>
    <lineage>
        <taxon>Eukaryota</taxon>
        <taxon>Viridiplantae</taxon>
        <taxon>Streptophyta</taxon>
        <taxon>Embryophyta</taxon>
        <taxon>Tracheophyta</taxon>
        <taxon>Spermatophyta</taxon>
        <taxon>Magnoliopsida</taxon>
        <taxon>eudicotyledons</taxon>
        <taxon>Gunneridae</taxon>
        <taxon>Pentapetalae</taxon>
        <taxon>Caryophyllales</taxon>
        <taxon>Nepenthaceae</taxon>
        <taxon>Nepenthes</taxon>
    </lineage>
</organism>
<evidence type="ECO:0000313" key="6">
    <source>
        <dbReference type="EMBL" id="GMG98679.1"/>
    </source>
</evidence>
<keyword evidence="2" id="KW-0677">Repeat</keyword>
<dbReference type="Pfam" id="PF20431">
    <property type="entry name" value="E_motif"/>
    <property type="match status" value="1"/>
</dbReference>
<name>A0AAD3P1V9_NEPGR</name>
<evidence type="ECO:0000256" key="3">
    <source>
        <dbReference type="PROSITE-ProRule" id="PRU00708"/>
    </source>
</evidence>
<dbReference type="GO" id="GO:0003723">
    <property type="term" value="F:RNA binding"/>
    <property type="evidence" value="ECO:0007669"/>
    <property type="project" value="InterPro"/>
</dbReference>
<feature type="repeat" description="PPR" evidence="3">
    <location>
        <begin position="179"/>
        <end position="213"/>
    </location>
</feature>
<feature type="domain" description="DYW" evidence="5">
    <location>
        <begin position="495"/>
        <end position="586"/>
    </location>
</feature>
<dbReference type="Gene3D" id="1.25.40.10">
    <property type="entry name" value="Tetratricopeptide repeat domain"/>
    <property type="match status" value="2"/>
</dbReference>
<feature type="region of interest" description="Disordered" evidence="4">
    <location>
        <begin position="626"/>
        <end position="645"/>
    </location>
</feature>
<comment type="similarity">
    <text evidence="1">Belongs to the PPR family. PCMP-H subfamily.</text>
</comment>
<dbReference type="Pfam" id="PF14432">
    <property type="entry name" value="DYW_deaminase"/>
    <property type="match status" value="1"/>
</dbReference>
<dbReference type="GO" id="GO:0009451">
    <property type="term" value="P:RNA modification"/>
    <property type="evidence" value="ECO:0007669"/>
    <property type="project" value="InterPro"/>
</dbReference>
<dbReference type="Pfam" id="PF20430">
    <property type="entry name" value="Eplus_motif"/>
    <property type="match status" value="1"/>
</dbReference>
<dbReference type="NCBIfam" id="TIGR00756">
    <property type="entry name" value="PPR"/>
    <property type="match status" value="5"/>
</dbReference>
<dbReference type="Pfam" id="PF01535">
    <property type="entry name" value="PPR"/>
    <property type="match status" value="3"/>
</dbReference>
<sequence length="700" mass="78419">MVSPVHDVELFRILVDNAEISPATTNRPLDVALLSKGRDYCMSGTFLDKLIKKCNAFPHIKQIQAHLITGGLLQYSSPCTKLLELTAISSFGSLSYASLIFRHIENPSTNDWNAIIRGHAQSPLPKNAIACFLSMSRAVQKPDALTCSFTLKACARGLARSEAHMIHSQRVFDEMPQRDVASWNALIGGLAQGSRPDEAFLLLGRMRDVGLKANDVTVLGALCACSQLGALREGEKLWRYIKDEGLDMNVAVCNAVIDMYAKCGFVDKAYRVFKNMGCRKNAITWNTMIMGFAMHGHGMEAIDLFEEMGRTGFCPDSVSFLAVLCACNHAGLVDEGIQLFDSMAEKGLARNVKHYGIMVDLLGRAGRLEEAYDIINSMSVVPDVVLWQTLLGACKSYGNMDMAEVASRKLVEMGSNSCGDFVLLSNVYASYERWNDVGRVRDAMKIRDVKKVPGFSYTEVDGVMHKFVTGDKNHPSWREIYAKLGEISSRIKAYGYVPGTKFVLHDIGEEDKEYALCYHSEKLAVAFGLLRTNEDSPIRVIKNLRICGDCHVVIKLVSQVYNREIIVRDRARFHRFKEGTCSCRDYCFALKRPASVFVFLIIRGYFRRDWNRFLLDGSIRKPRRYKQLPRRAPSTPSPPSLDAEHDSFGYINESLAAAAMMLLDPHEQKDSSDLFVIKITLLGDRQVGRLVFWLVLSQSR</sequence>
<feature type="repeat" description="PPR" evidence="3">
    <location>
        <begin position="281"/>
        <end position="315"/>
    </location>
</feature>
<feature type="repeat" description="PPR" evidence="3">
    <location>
        <begin position="316"/>
        <end position="350"/>
    </location>
</feature>
<evidence type="ECO:0000256" key="2">
    <source>
        <dbReference type="ARBA" id="ARBA00022737"/>
    </source>
</evidence>
<feature type="repeat" description="PPR" evidence="3">
    <location>
        <begin position="249"/>
        <end position="279"/>
    </location>
</feature>
<evidence type="ECO:0000259" key="5">
    <source>
        <dbReference type="Pfam" id="PF14432"/>
    </source>
</evidence>
<gene>
    <name evidence="6" type="ORF">Nepgr_000519</name>
</gene>
<dbReference type="InterPro" id="IPR032867">
    <property type="entry name" value="DYW_dom"/>
</dbReference>
<evidence type="ECO:0000313" key="7">
    <source>
        <dbReference type="Proteomes" id="UP001279734"/>
    </source>
</evidence>
<comment type="caution">
    <text evidence="6">The sequence shown here is derived from an EMBL/GenBank/DDBJ whole genome shotgun (WGS) entry which is preliminary data.</text>
</comment>
<dbReference type="Pfam" id="PF13041">
    <property type="entry name" value="PPR_2"/>
    <property type="match status" value="1"/>
</dbReference>
<dbReference type="GO" id="GO:0008270">
    <property type="term" value="F:zinc ion binding"/>
    <property type="evidence" value="ECO:0007669"/>
    <property type="project" value="InterPro"/>
</dbReference>
<dbReference type="PROSITE" id="PS51375">
    <property type="entry name" value="PPR"/>
    <property type="match status" value="4"/>
</dbReference>
<dbReference type="InterPro" id="IPR002885">
    <property type="entry name" value="PPR_rpt"/>
</dbReference>
<dbReference type="PANTHER" id="PTHR47926">
    <property type="entry name" value="PENTATRICOPEPTIDE REPEAT-CONTAINING PROTEIN"/>
    <property type="match status" value="1"/>
</dbReference>
<accession>A0AAD3P1V9</accession>
<dbReference type="InterPro" id="IPR046848">
    <property type="entry name" value="E_motif"/>
</dbReference>
<evidence type="ECO:0000256" key="1">
    <source>
        <dbReference type="ARBA" id="ARBA00006643"/>
    </source>
</evidence>
<dbReference type="InterPro" id="IPR011990">
    <property type="entry name" value="TPR-like_helical_dom_sf"/>
</dbReference>
<reference evidence="6" key="1">
    <citation type="submission" date="2023-05" db="EMBL/GenBank/DDBJ databases">
        <title>Nepenthes gracilis genome sequencing.</title>
        <authorList>
            <person name="Fukushima K."/>
        </authorList>
    </citation>
    <scope>NUCLEOTIDE SEQUENCE</scope>
    <source>
        <strain evidence="6">SING2019-196</strain>
    </source>
</reference>
<dbReference type="InterPro" id="IPR046849">
    <property type="entry name" value="E2_motif"/>
</dbReference>
<dbReference type="FunFam" id="1.25.40.10:FF:002536">
    <property type="entry name" value="Tetratricopeptide repeat (TPR)-like superfamily protein"/>
    <property type="match status" value="1"/>
</dbReference>
<dbReference type="EMBL" id="BSYO01000001">
    <property type="protein sequence ID" value="GMG98679.1"/>
    <property type="molecule type" value="Genomic_DNA"/>
</dbReference>
<dbReference type="PANTHER" id="PTHR47926:SF408">
    <property type="entry name" value="DYW DOMAIN-CONTAINING PROTEIN"/>
    <property type="match status" value="1"/>
</dbReference>
<protein>
    <recommendedName>
        <fullName evidence="5">DYW domain-containing protein</fullName>
    </recommendedName>
</protein>
<dbReference type="Proteomes" id="UP001279734">
    <property type="component" value="Unassembled WGS sequence"/>
</dbReference>
<proteinExistence type="inferred from homology"/>
<dbReference type="InterPro" id="IPR046960">
    <property type="entry name" value="PPR_At4g14850-like_plant"/>
</dbReference>
<evidence type="ECO:0000256" key="4">
    <source>
        <dbReference type="SAM" id="MobiDB-lite"/>
    </source>
</evidence>
<keyword evidence="7" id="KW-1185">Reference proteome</keyword>